<dbReference type="InterPro" id="IPR052918">
    <property type="entry name" value="Motility_Chemotaxis_Reg"/>
</dbReference>
<dbReference type="PANTHER" id="PTHR35580">
    <property type="entry name" value="CELL SURFACE GLYCOPROTEIN (S-LAYER PROTEIN)-LIKE PROTEIN"/>
    <property type="match status" value="1"/>
</dbReference>
<proteinExistence type="predicted"/>
<accession>A0A4R9JJQ9</accession>
<evidence type="ECO:0000313" key="1">
    <source>
        <dbReference type="EMBL" id="TGL45223.1"/>
    </source>
</evidence>
<dbReference type="AlphaFoldDB" id="A0A4R9JJQ9"/>
<dbReference type="Pfam" id="PF06739">
    <property type="entry name" value="SBBP"/>
    <property type="match status" value="2"/>
</dbReference>
<dbReference type="EMBL" id="RQGA01000003">
    <property type="protein sequence ID" value="TGL45223.1"/>
    <property type="molecule type" value="Genomic_DNA"/>
</dbReference>
<reference evidence="1" key="1">
    <citation type="journal article" date="2019" name="PLoS Negl. Trop. Dis.">
        <title>Revisiting the worldwide diversity of Leptospira species in the environment.</title>
        <authorList>
            <person name="Vincent A.T."/>
            <person name="Schiettekatte O."/>
            <person name="Bourhy P."/>
            <person name="Veyrier F.J."/>
            <person name="Picardeau M."/>
        </authorList>
    </citation>
    <scope>NUCLEOTIDE SEQUENCE [LARGE SCALE GENOMIC DNA]</scope>
    <source>
        <strain evidence="1">201702692</strain>
    </source>
</reference>
<sequence length="467" mass="50045">MRNLLLIVILIVWQCKALPFNNPSDVHSDAFWEKELLRCFLGVIDCLETPQDNQGVKEWTRLLGQTGGVQTYSQSTATERTGYLYTVGTTSGALLGQTKVSSSTDIFIAKYDQEGNAIWLKQMGSTGVASTYVELAHIDMFGNLYVVGTSGGPFNELTSTGAGSLLVKLNPSGVVLWTRILPTPSETLGSGVTTDGEGNVYITGNTEEQLINGEVAAGGRNTYLLKYNRNGDYIWTRLLDNGGPSSYGYQVQYDSYSRSILLVGQVAGTGTFLGNGIPGGLMDSYLISFNTNGASQWVRFLGMPGGTTSTNIRALSVDKKGSIYVTGDTDTNLDGQTKSGATVQVLSKYNIVGDKLWTRLLGGGGASVTNGNQVFADNTFHIYTTGNTTGNLNGVTRIGTQDAYLTKYDSDGNLIWTRPSGSSGSTLYGRGISSDKYGTLFVSGSTNGSFDGRTIQGTYDAFLMKFK</sequence>
<evidence type="ECO:0000313" key="2">
    <source>
        <dbReference type="Proteomes" id="UP000298125"/>
    </source>
</evidence>
<dbReference type="Proteomes" id="UP000298125">
    <property type="component" value="Unassembled WGS sequence"/>
</dbReference>
<evidence type="ECO:0008006" key="3">
    <source>
        <dbReference type="Google" id="ProtNLM"/>
    </source>
</evidence>
<protein>
    <recommendedName>
        <fullName evidence="3">Beta-propeller repeat protein</fullName>
    </recommendedName>
</protein>
<comment type="caution">
    <text evidence="1">The sequence shown here is derived from an EMBL/GenBank/DDBJ whole genome shotgun (WGS) entry which is preliminary data.</text>
</comment>
<name>A0A4R9JJQ9_9LEPT</name>
<dbReference type="PANTHER" id="PTHR35580:SF1">
    <property type="entry name" value="PHYTASE-LIKE DOMAIN-CONTAINING PROTEIN"/>
    <property type="match status" value="1"/>
</dbReference>
<dbReference type="SUPFAM" id="SSF101898">
    <property type="entry name" value="NHL repeat"/>
    <property type="match status" value="1"/>
</dbReference>
<gene>
    <name evidence="1" type="ORF">EHQ49_02755</name>
</gene>
<dbReference type="InterPro" id="IPR010620">
    <property type="entry name" value="SBBP_repeat"/>
</dbReference>
<dbReference type="OrthoDB" id="344059at2"/>
<keyword evidence="2" id="KW-1185">Reference proteome</keyword>
<organism evidence="1 2">
    <name type="scientific">Leptospira perdikensis</name>
    <dbReference type="NCBI Taxonomy" id="2484948"/>
    <lineage>
        <taxon>Bacteria</taxon>
        <taxon>Pseudomonadati</taxon>
        <taxon>Spirochaetota</taxon>
        <taxon>Spirochaetia</taxon>
        <taxon>Leptospirales</taxon>
        <taxon>Leptospiraceae</taxon>
        <taxon>Leptospira</taxon>
    </lineage>
</organism>